<evidence type="ECO:0000313" key="1">
    <source>
        <dbReference type="EMBL" id="KAA3468966.1"/>
    </source>
</evidence>
<organism evidence="1 2">
    <name type="scientific">Gossypium australe</name>
    <dbReference type="NCBI Taxonomy" id="47621"/>
    <lineage>
        <taxon>Eukaryota</taxon>
        <taxon>Viridiplantae</taxon>
        <taxon>Streptophyta</taxon>
        <taxon>Embryophyta</taxon>
        <taxon>Tracheophyta</taxon>
        <taxon>Spermatophyta</taxon>
        <taxon>Magnoliopsida</taxon>
        <taxon>eudicotyledons</taxon>
        <taxon>Gunneridae</taxon>
        <taxon>Pentapetalae</taxon>
        <taxon>rosids</taxon>
        <taxon>malvids</taxon>
        <taxon>Malvales</taxon>
        <taxon>Malvaceae</taxon>
        <taxon>Malvoideae</taxon>
        <taxon>Gossypium</taxon>
    </lineage>
</organism>
<keyword evidence="2" id="KW-1185">Reference proteome</keyword>
<dbReference type="OrthoDB" id="998444at2759"/>
<dbReference type="AlphaFoldDB" id="A0A5B6VIS5"/>
<name>A0A5B6VIS5_9ROSI</name>
<accession>A0A5B6VIS5</accession>
<comment type="caution">
    <text evidence="1">The sequence shown here is derived from an EMBL/GenBank/DDBJ whole genome shotgun (WGS) entry which is preliminary data.</text>
</comment>
<evidence type="ECO:0000313" key="2">
    <source>
        <dbReference type="Proteomes" id="UP000325315"/>
    </source>
</evidence>
<proteinExistence type="predicted"/>
<reference evidence="2" key="1">
    <citation type="journal article" date="2019" name="Plant Biotechnol. J.">
        <title>Genome sequencing of the Australian wild diploid species Gossypium australe highlights disease resistance and delayed gland morphogenesis.</title>
        <authorList>
            <person name="Cai Y."/>
            <person name="Cai X."/>
            <person name="Wang Q."/>
            <person name="Wang P."/>
            <person name="Zhang Y."/>
            <person name="Cai C."/>
            <person name="Xu Y."/>
            <person name="Wang K."/>
            <person name="Zhou Z."/>
            <person name="Wang C."/>
            <person name="Geng S."/>
            <person name="Li B."/>
            <person name="Dong Q."/>
            <person name="Hou Y."/>
            <person name="Wang H."/>
            <person name="Ai P."/>
            <person name="Liu Z."/>
            <person name="Yi F."/>
            <person name="Sun M."/>
            <person name="An G."/>
            <person name="Cheng J."/>
            <person name="Zhang Y."/>
            <person name="Shi Q."/>
            <person name="Xie Y."/>
            <person name="Shi X."/>
            <person name="Chang Y."/>
            <person name="Huang F."/>
            <person name="Chen Y."/>
            <person name="Hong S."/>
            <person name="Mi L."/>
            <person name="Sun Q."/>
            <person name="Zhang L."/>
            <person name="Zhou B."/>
            <person name="Peng R."/>
            <person name="Zhang X."/>
            <person name="Liu F."/>
        </authorList>
    </citation>
    <scope>NUCLEOTIDE SEQUENCE [LARGE SCALE GENOMIC DNA]</scope>
    <source>
        <strain evidence="2">cv. PA1801</strain>
    </source>
</reference>
<gene>
    <name evidence="1" type="ORF">EPI10_014803</name>
</gene>
<sequence>MAQFNIALLAKQGWRLLNYPNSLVAQVFKAKYFPTGDFLNSRLGNTCSYVWRNIWSTKATLEKELIKSHDREWDRDLIVNSFQAEIAKLIFRILRRWNHMKIFEYGLVNRLVSFQFGALINYYKELILQLMLYRTSTKNFTENSGG</sequence>
<protein>
    <submittedName>
        <fullName evidence="1">WW/Rsp5/WWP</fullName>
    </submittedName>
</protein>
<dbReference type="Proteomes" id="UP000325315">
    <property type="component" value="Unassembled WGS sequence"/>
</dbReference>
<dbReference type="EMBL" id="SMMG02000006">
    <property type="protein sequence ID" value="KAA3468966.1"/>
    <property type="molecule type" value="Genomic_DNA"/>
</dbReference>